<dbReference type="EMBL" id="KN834977">
    <property type="protein sequence ID" value="KIK49857.1"/>
    <property type="molecule type" value="Genomic_DNA"/>
</dbReference>
<organism evidence="1 2">
    <name type="scientific">Collybiopsis luxurians FD-317 M1</name>
    <dbReference type="NCBI Taxonomy" id="944289"/>
    <lineage>
        <taxon>Eukaryota</taxon>
        <taxon>Fungi</taxon>
        <taxon>Dikarya</taxon>
        <taxon>Basidiomycota</taxon>
        <taxon>Agaricomycotina</taxon>
        <taxon>Agaricomycetes</taxon>
        <taxon>Agaricomycetidae</taxon>
        <taxon>Agaricales</taxon>
        <taxon>Marasmiineae</taxon>
        <taxon>Omphalotaceae</taxon>
        <taxon>Collybiopsis</taxon>
        <taxon>Collybiopsis luxurians</taxon>
    </lineage>
</organism>
<name>A0A0D0BWD4_9AGAR</name>
<protein>
    <submittedName>
        <fullName evidence="1">Uncharacterized protein</fullName>
    </submittedName>
</protein>
<dbReference type="AlphaFoldDB" id="A0A0D0BWD4"/>
<feature type="non-terminal residue" evidence="1">
    <location>
        <position position="121"/>
    </location>
</feature>
<proteinExistence type="predicted"/>
<evidence type="ECO:0000313" key="2">
    <source>
        <dbReference type="Proteomes" id="UP000053593"/>
    </source>
</evidence>
<reference evidence="1 2" key="1">
    <citation type="submission" date="2014-04" db="EMBL/GenBank/DDBJ databases">
        <title>Evolutionary Origins and Diversification of the Mycorrhizal Mutualists.</title>
        <authorList>
            <consortium name="DOE Joint Genome Institute"/>
            <consortium name="Mycorrhizal Genomics Consortium"/>
            <person name="Kohler A."/>
            <person name="Kuo A."/>
            <person name="Nagy L.G."/>
            <person name="Floudas D."/>
            <person name="Copeland A."/>
            <person name="Barry K.W."/>
            <person name="Cichocki N."/>
            <person name="Veneault-Fourrey C."/>
            <person name="LaButti K."/>
            <person name="Lindquist E.A."/>
            <person name="Lipzen A."/>
            <person name="Lundell T."/>
            <person name="Morin E."/>
            <person name="Murat C."/>
            <person name="Riley R."/>
            <person name="Ohm R."/>
            <person name="Sun H."/>
            <person name="Tunlid A."/>
            <person name="Henrissat B."/>
            <person name="Grigoriev I.V."/>
            <person name="Hibbett D.S."/>
            <person name="Martin F."/>
        </authorList>
    </citation>
    <scope>NUCLEOTIDE SEQUENCE [LARGE SCALE GENOMIC DNA]</scope>
    <source>
        <strain evidence="1 2">FD-317 M1</strain>
    </source>
</reference>
<dbReference type="OrthoDB" id="3260546at2759"/>
<accession>A0A0D0BWD4</accession>
<keyword evidence="2" id="KW-1185">Reference proteome</keyword>
<dbReference type="Proteomes" id="UP000053593">
    <property type="component" value="Unassembled WGS sequence"/>
</dbReference>
<sequence>MKVRRYFEDLENLFVDCNITANNEKKNWAVRYPEEQVSWEWKAMSEYTAAGASYEDFKRTVLHSYPGAADEERGTMRELKRLFKKYQNISSADLDEYLALVRRFRALKRELNPSATAGTIE</sequence>
<evidence type="ECO:0000313" key="1">
    <source>
        <dbReference type="EMBL" id="KIK49857.1"/>
    </source>
</evidence>
<dbReference type="HOGENOM" id="CLU_003921_3_3_1"/>
<gene>
    <name evidence="1" type="ORF">GYMLUDRAFT_183478</name>
</gene>